<keyword evidence="5" id="KW-0256">Endoplasmic reticulum</keyword>
<dbReference type="EnsemblMetazoa" id="XM_030985361">
    <property type="protein sequence ID" value="XP_030841221"/>
    <property type="gene ID" value="LOC115923976"/>
</dbReference>
<feature type="domain" description="Golgin subfamily A member 7/ERF4" evidence="7">
    <location>
        <begin position="20"/>
        <end position="132"/>
    </location>
</feature>
<sequence length="140" mass="15937">MANSQGIAMENITRQLQGKVFIQRDYSEGTGVKFQTKLPQELTDRIDQARFEFTVNKLNEFYAEAERLGARTYCESCLACLTAYTVLVCMTTHYDKCVKKAGLFIQQQNDEIYAPRGLVITDPFTRGLRVVEITVYATDT</sequence>
<dbReference type="GeneID" id="580484"/>
<evidence type="ECO:0000256" key="4">
    <source>
        <dbReference type="ARBA" id="ARBA00018463"/>
    </source>
</evidence>
<dbReference type="InParanoid" id="A0A7M7NT28"/>
<reference evidence="9" key="1">
    <citation type="submission" date="2015-02" db="EMBL/GenBank/DDBJ databases">
        <title>Genome sequencing for Strongylocentrotus purpuratus.</title>
        <authorList>
            <person name="Murali S."/>
            <person name="Liu Y."/>
            <person name="Vee V."/>
            <person name="English A."/>
            <person name="Wang M."/>
            <person name="Skinner E."/>
            <person name="Han Y."/>
            <person name="Muzny D.M."/>
            <person name="Worley K.C."/>
            <person name="Gibbs R.A."/>
        </authorList>
    </citation>
    <scope>NUCLEOTIDE SEQUENCE</scope>
</reference>
<dbReference type="AlphaFoldDB" id="A0A7M7NT28"/>
<accession>A0A7M7NT28</accession>
<dbReference type="OMA" id="CEMRPQQ"/>
<keyword evidence="9" id="KW-1185">Reference proteome</keyword>
<dbReference type="PANTHER" id="PTHR13254:SF0">
    <property type="entry name" value="GOLGIN SUBFAMILY A MEMBER 7_ERF4 DOMAIN-CONTAINING PROTEIN"/>
    <property type="match status" value="1"/>
</dbReference>
<dbReference type="KEGG" id="spu:580484"/>
<dbReference type="RefSeq" id="XP_030848743.1">
    <property type="nucleotide sequence ID" value="XM_030992883.1"/>
</dbReference>
<evidence type="ECO:0000313" key="8">
    <source>
        <dbReference type="EnsemblMetazoa" id="XP_030841221"/>
    </source>
</evidence>
<dbReference type="InterPro" id="IPR051371">
    <property type="entry name" value="Ras_palmitoyltransferase"/>
</dbReference>
<evidence type="ECO:0000256" key="1">
    <source>
        <dbReference type="ARBA" id="ARBA00004406"/>
    </source>
</evidence>
<dbReference type="GO" id="GO:0006612">
    <property type="term" value="P:protein targeting to membrane"/>
    <property type="evidence" value="ECO:0000318"/>
    <property type="project" value="GO_Central"/>
</dbReference>
<evidence type="ECO:0000256" key="5">
    <source>
        <dbReference type="ARBA" id="ARBA00022824"/>
    </source>
</evidence>
<protein>
    <recommendedName>
        <fullName evidence="4">Ras modification protein ERF4</fullName>
    </recommendedName>
</protein>
<organism evidence="8 9">
    <name type="scientific">Strongylocentrotus purpuratus</name>
    <name type="common">Purple sea urchin</name>
    <dbReference type="NCBI Taxonomy" id="7668"/>
    <lineage>
        <taxon>Eukaryota</taxon>
        <taxon>Metazoa</taxon>
        <taxon>Echinodermata</taxon>
        <taxon>Eleutherozoa</taxon>
        <taxon>Echinozoa</taxon>
        <taxon>Echinoidea</taxon>
        <taxon>Euechinoidea</taxon>
        <taxon>Echinacea</taxon>
        <taxon>Camarodonta</taxon>
        <taxon>Echinidea</taxon>
        <taxon>Strongylocentrotidae</taxon>
        <taxon>Strongylocentrotus</taxon>
    </lineage>
</organism>
<dbReference type="GeneID" id="115923976"/>
<dbReference type="PANTHER" id="PTHR13254">
    <property type="entry name" value="GOLGI AUTOANTIGEN, GOLGIN SUBFAMILY A, 7"/>
    <property type="match status" value="1"/>
</dbReference>
<evidence type="ECO:0000256" key="2">
    <source>
        <dbReference type="ARBA" id="ARBA00007732"/>
    </source>
</evidence>
<dbReference type="KEGG" id="spu:115923976"/>
<dbReference type="EnsemblMetazoa" id="XM_030992883">
    <property type="protein sequence ID" value="XP_030848743"/>
    <property type="gene ID" value="LOC580484"/>
</dbReference>
<evidence type="ECO:0000313" key="9">
    <source>
        <dbReference type="Proteomes" id="UP000007110"/>
    </source>
</evidence>
<evidence type="ECO:0000256" key="3">
    <source>
        <dbReference type="ARBA" id="ARBA00011396"/>
    </source>
</evidence>
<dbReference type="RefSeq" id="XP_030841221.1">
    <property type="nucleotide sequence ID" value="XM_030985361.1"/>
</dbReference>
<name>A0A7M7NT28_STRPU</name>
<dbReference type="FunCoup" id="A0A7M7NT28">
    <property type="interactions" value="481"/>
</dbReference>
<comment type="similarity">
    <text evidence="2">Belongs to the ERF4 family.</text>
</comment>
<keyword evidence="6" id="KW-0472">Membrane</keyword>
<dbReference type="OrthoDB" id="2190159at2759"/>
<dbReference type="Pfam" id="PF10256">
    <property type="entry name" value="Erf4"/>
    <property type="match status" value="1"/>
</dbReference>
<dbReference type="GO" id="GO:0002178">
    <property type="term" value="C:palmitoyltransferase complex"/>
    <property type="evidence" value="ECO:0000318"/>
    <property type="project" value="GO_Central"/>
</dbReference>
<dbReference type="InterPro" id="IPR019383">
    <property type="entry name" value="Golgin_A_7/ERF4"/>
</dbReference>
<comment type="subunit">
    <text evidence="3">Interacts with ERF2.</text>
</comment>
<dbReference type="GO" id="GO:0005789">
    <property type="term" value="C:endoplasmic reticulum membrane"/>
    <property type="evidence" value="ECO:0007669"/>
    <property type="project" value="UniProtKB-SubCell"/>
</dbReference>
<reference evidence="8" key="2">
    <citation type="submission" date="2021-01" db="UniProtKB">
        <authorList>
            <consortium name="EnsemblMetazoa"/>
        </authorList>
    </citation>
    <scope>IDENTIFICATION</scope>
</reference>
<evidence type="ECO:0000256" key="6">
    <source>
        <dbReference type="ARBA" id="ARBA00023136"/>
    </source>
</evidence>
<evidence type="ECO:0000259" key="7">
    <source>
        <dbReference type="Pfam" id="PF10256"/>
    </source>
</evidence>
<dbReference type="Proteomes" id="UP000007110">
    <property type="component" value="Unassembled WGS sequence"/>
</dbReference>
<proteinExistence type="inferred from homology"/>
<comment type="subcellular location">
    <subcellularLocation>
        <location evidence="1">Endoplasmic reticulum membrane</location>
        <topology evidence="1">Peripheral membrane protein</topology>
    </subcellularLocation>
</comment>